<gene>
    <name evidence="1" type="ORF">IAB44_02525</name>
</gene>
<dbReference type="InterPro" id="IPR024499">
    <property type="entry name" value="Mbeg1-like"/>
</dbReference>
<organism evidence="1 2">
    <name type="scientific">Candidatus Limivivens intestinipullorum</name>
    <dbReference type="NCBI Taxonomy" id="2840858"/>
    <lineage>
        <taxon>Bacteria</taxon>
        <taxon>Bacillati</taxon>
        <taxon>Bacillota</taxon>
        <taxon>Clostridia</taxon>
        <taxon>Lachnospirales</taxon>
        <taxon>Lachnospiraceae</taxon>
        <taxon>Lachnospiraceae incertae sedis</taxon>
        <taxon>Candidatus Limivivens</taxon>
    </lineage>
</organism>
<evidence type="ECO:0000313" key="2">
    <source>
        <dbReference type="Proteomes" id="UP000823935"/>
    </source>
</evidence>
<dbReference type="InterPro" id="IPR029058">
    <property type="entry name" value="AB_hydrolase_fold"/>
</dbReference>
<dbReference type="Gene3D" id="3.40.50.1820">
    <property type="entry name" value="alpha/beta hydrolase"/>
    <property type="match status" value="1"/>
</dbReference>
<evidence type="ECO:0000313" key="1">
    <source>
        <dbReference type="EMBL" id="HIS30412.1"/>
    </source>
</evidence>
<comment type="caution">
    <text evidence="1">The sequence shown here is derived from an EMBL/GenBank/DDBJ whole genome shotgun (WGS) entry which is preliminary data.</text>
</comment>
<proteinExistence type="predicted"/>
<reference evidence="1" key="2">
    <citation type="journal article" date="2021" name="PeerJ">
        <title>Extensive microbial diversity within the chicken gut microbiome revealed by metagenomics and culture.</title>
        <authorList>
            <person name="Gilroy R."/>
            <person name="Ravi A."/>
            <person name="Getino M."/>
            <person name="Pursley I."/>
            <person name="Horton D.L."/>
            <person name="Alikhan N.F."/>
            <person name="Baker D."/>
            <person name="Gharbi K."/>
            <person name="Hall N."/>
            <person name="Watson M."/>
            <person name="Adriaenssens E.M."/>
            <person name="Foster-Nyarko E."/>
            <person name="Jarju S."/>
            <person name="Secka A."/>
            <person name="Antonio M."/>
            <person name="Oren A."/>
            <person name="Chaudhuri R.R."/>
            <person name="La Ragione R."/>
            <person name="Hildebrand F."/>
            <person name="Pallen M.J."/>
        </authorList>
    </citation>
    <scope>NUCLEOTIDE SEQUENCE</scope>
    <source>
        <strain evidence="1">CHK190-19873</strain>
    </source>
</reference>
<accession>A0A9D1EQY4</accession>
<reference evidence="1" key="1">
    <citation type="submission" date="2020-10" db="EMBL/GenBank/DDBJ databases">
        <authorList>
            <person name="Gilroy R."/>
        </authorList>
    </citation>
    <scope>NUCLEOTIDE SEQUENCE</scope>
    <source>
        <strain evidence="1">CHK190-19873</strain>
    </source>
</reference>
<protein>
    <submittedName>
        <fullName evidence="1">DUF2974 domain-containing protein</fullName>
    </submittedName>
</protein>
<dbReference type="AlphaFoldDB" id="A0A9D1EQY4"/>
<dbReference type="Proteomes" id="UP000823935">
    <property type="component" value="Unassembled WGS sequence"/>
</dbReference>
<dbReference type="SUPFAM" id="SSF53474">
    <property type="entry name" value="alpha/beta-Hydrolases"/>
    <property type="match status" value="1"/>
</dbReference>
<name>A0A9D1EQY4_9FIRM</name>
<sequence length="386" mass="44122">MRIRKQPNMLSYLREYGGYSFAERPFSETDSLILAQLAYLKYEGLVPGFRGERKAAKPISFRELAANPLRDKMFADPVYGKKYARLFGLVSGCRRFKELKADYFVNIVSQGGGEREIQFSAITFFLEGGRWKEGARSSDRCVYVAFRGTDENLIGWKEDLNMSYMTPVPSQKAALAYFRKVASLHDGPILIGGHSKGGNLAVFAAAVCGLRLQNRIQRVYSFDGPGFPGDFCRTQGYRRIAGKICKIVPAYSMIGMVLQNQISAYPVESMGRGIFQHDMFHWIIKDGDFCYRKGIYLRAVRRMRAVNAWISSLSVGERQDFVNIVYDILSSADAKTIYELSKKPLRRLRSIAKAVRGLDRTAKNFMKSVWKRFFRAYFQVRTRTRK</sequence>
<dbReference type="Pfam" id="PF11187">
    <property type="entry name" value="Mbeg1-like"/>
    <property type="match status" value="1"/>
</dbReference>
<dbReference type="EMBL" id="DVIQ01000015">
    <property type="protein sequence ID" value="HIS30412.1"/>
    <property type="molecule type" value="Genomic_DNA"/>
</dbReference>